<dbReference type="Pfam" id="PF13966">
    <property type="entry name" value="zf-RVT"/>
    <property type="match status" value="1"/>
</dbReference>
<feature type="domain" description="Reverse transcriptase zinc-binding" evidence="2">
    <location>
        <begin position="180"/>
        <end position="275"/>
    </location>
</feature>
<dbReference type="Proteomes" id="UP001054821">
    <property type="component" value="Chromosome 1"/>
</dbReference>
<proteinExistence type="predicted"/>
<sequence length="321" mass="36330">MGFVERWISLVMGCVKSVAFAVIINGQSGRRFKPLRASVQLINFSKSCMFFSPNTTETIRREIESSLRIGAIKDLGKYLGIPTLWGRAKKDALMYIKEMICKKFQGWKQGLLSPVGKEVLLKAMIQVTYVMDMSTGTWNLDSIKRLISEEEVAAIVRVPIGSTAASDRLIWLWEKLGKYTAKSGYHWLHVRSTRRGRVGTSSSSSIDPGIWKLIWETDCPHKIRNFLWRALRNGLATNESLLKRKSISSSTCSIYSSGVESVEHVLLLCPWALVWFGSSLNIRICRNEITTLNGWFHDILFHDGLGKVDRARIASSLTFTY</sequence>
<keyword evidence="1" id="KW-0472">Membrane</keyword>
<keyword evidence="4" id="KW-1185">Reference proteome</keyword>
<evidence type="ECO:0000256" key="1">
    <source>
        <dbReference type="SAM" id="Phobius"/>
    </source>
</evidence>
<protein>
    <recommendedName>
        <fullName evidence="2">Reverse transcriptase zinc-binding domain-containing protein</fullName>
    </recommendedName>
</protein>
<dbReference type="InterPro" id="IPR026960">
    <property type="entry name" value="RVT-Znf"/>
</dbReference>
<dbReference type="AlphaFoldDB" id="A0AAD4WWD3"/>
<evidence type="ECO:0000259" key="2">
    <source>
        <dbReference type="Pfam" id="PF13966"/>
    </source>
</evidence>
<name>A0AAD4WWD3_PRUDU</name>
<evidence type="ECO:0000313" key="3">
    <source>
        <dbReference type="EMBL" id="KAI5350216.1"/>
    </source>
</evidence>
<comment type="caution">
    <text evidence="3">The sequence shown here is derived from an EMBL/GenBank/DDBJ whole genome shotgun (WGS) entry which is preliminary data.</text>
</comment>
<dbReference type="PANTHER" id="PTHR33116">
    <property type="entry name" value="REVERSE TRANSCRIPTASE ZINC-BINDING DOMAIN-CONTAINING PROTEIN-RELATED-RELATED"/>
    <property type="match status" value="1"/>
</dbReference>
<gene>
    <name evidence="3" type="ORF">L3X38_003107</name>
</gene>
<accession>A0AAD4WWD3</accession>
<dbReference type="PANTHER" id="PTHR33116:SF86">
    <property type="entry name" value="REVERSE TRANSCRIPTASE DOMAIN-CONTAINING PROTEIN"/>
    <property type="match status" value="1"/>
</dbReference>
<organism evidence="3 4">
    <name type="scientific">Prunus dulcis</name>
    <name type="common">Almond</name>
    <name type="synonym">Amygdalus dulcis</name>
    <dbReference type="NCBI Taxonomy" id="3755"/>
    <lineage>
        <taxon>Eukaryota</taxon>
        <taxon>Viridiplantae</taxon>
        <taxon>Streptophyta</taxon>
        <taxon>Embryophyta</taxon>
        <taxon>Tracheophyta</taxon>
        <taxon>Spermatophyta</taxon>
        <taxon>Magnoliopsida</taxon>
        <taxon>eudicotyledons</taxon>
        <taxon>Gunneridae</taxon>
        <taxon>Pentapetalae</taxon>
        <taxon>rosids</taxon>
        <taxon>fabids</taxon>
        <taxon>Rosales</taxon>
        <taxon>Rosaceae</taxon>
        <taxon>Amygdaloideae</taxon>
        <taxon>Amygdaleae</taxon>
        <taxon>Prunus</taxon>
    </lineage>
</organism>
<dbReference type="EMBL" id="JAJFAZ020000001">
    <property type="protein sequence ID" value="KAI5350216.1"/>
    <property type="molecule type" value="Genomic_DNA"/>
</dbReference>
<feature type="transmembrane region" description="Helical" evidence="1">
    <location>
        <begin position="6"/>
        <end position="26"/>
    </location>
</feature>
<reference evidence="3 4" key="1">
    <citation type="journal article" date="2022" name="G3 (Bethesda)">
        <title>Whole-genome sequence and methylome profiling of the almond [Prunus dulcis (Mill.) D.A. Webb] cultivar 'Nonpareil'.</title>
        <authorList>
            <person name="D'Amico-Willman K.M."/>
            <person name="Ouma W.Z."/>
            <person name="Meulia T."/>
            <person name="Sideli G.M."/>
            <person name="Gradziel T.M."/>
            <person name="Fresnedo-Ramirez J."/>
        </authorList>
    </citation>
    <scope>NUCLEOTIDE SEQUENCE [LARGE SCALE GENOMIC DNA]</scope>
    <source>
        <strain evidence="3">Clone GOH B32 T37-40</strain>
    </source>
</reference>
<keyword evidence="1" id="KW-0812">Transmembrane</keyword>
<evidence type="ECO:0000313" key="4">
    <source>
        <dbReference type="Proteomes" id="UP001054821"/>
    </source>
</evidence>
<keyword evidence="1" id="KW-1133">Transmembrane helix</keyword>